<protein>
    <submittedName>
        <fullName evidence="2">Uncharacterized protein</fullName>
    </submittedName>
</protein>
<keyword evidence="3" id="KW-1185">Reference proteome</keyword>
<proteinExistence type="predicted"/>
<evidence type="ECO:0000313" key="3">
    <source>
        <dbReference type="Proteomes" id="UP000000758"/>
    </source>
</evidence>
<dbReference type="Proteomes" id="UP000000758">
    <property type="component" value="Chromosome"/>
</dbReference>
<name>A0RYM6_CENSY</name>
<dbReference type="AlphaFoldDB" id="A0RYM6"/>
<evidence type="ECO:0000256" key="1">
    <source>
        <dbReference type="SAM" id="MobiDB-lite"/>
    </source>
</evidence>
<evidence type="ECO:0000313" key="2">
    <source>
        <dbReference type="EMBL" id="ABK78443.1"/>
    </source>
</evidence>
<dbReference type="KEGG" id="csy:CENSYa_1833"/>
<sequence length="108" mass="12032">MISGPMLFGGSSKRRRGVREKACVSGPPWAPNLDNCPRETHEPSRPDRRDARLVQWAIHTGTERPRNLEDIPVAWLPTLIHSTHNGQALSMGSAAALVPSNFRIIDNW</sequence>
<gene>
    <name evidence="2" type="ordered locus">CENSYa_1833</name>
</gene>
<dbReference type="EnsemblBacteria" id="ABK78443">
    <property type="protein sequence ID" value="ABK78443"/>
    <property type="gene ID" value="CENSYa_1833"/>
</dbReference>
<organism evidence="2 3">
    <name type="scientific">Cenarchaeum symbiosum (strain A)</name>
    <dbReference type="NCBI Taxonomy" id="414004"/>
    <lineage>
        <taxon>Archaea</taxon>
        <taxon>Nitrososphaerota</taxon>
        <taxon>Candidatus Cenarchaeales</taxon>
        <taxon>Candidatus Cenarchaeaceae</taxon>
        <taxon>Candidatus Cenarchaeum</taxon>
    </lineage>
</organism>
<feature type="compositionally biased region" description="Basic and acidic residues" evidence="1">
    <location>
        <begin position="36"/>
        <end position="48"/>
    </location>
</feature>
<dbReference type="HOGENOM" id="CLU_2190918_0_0_2"/>
<feature type="region of interest" description="Disordered" evidence="1">
    <location>
        <begin position="1"/>
        <end position="48"/>
    </location>
</feature>
<accession>A0RYM6</accession>
<dbReference type="EMBL" id="DP000238">
    <property type="protein sequence ID" value="ABK78443.1"/>
    <property type="molecule type" value="Genomic_DNA"/>
</dbReference>
<dbReference type="STRING" id="414004.CENSYa_1833"/>
<reference evidence="2 3" key="1">
    <citation type="journal article" date="2006" name="Proc. Natl. Acad. Sci. U.S.A.">
        <title>Genomic analysis of the uncultivated marine crenarchaeote Cenarchaeum symbiosum.</title>
        <authorList>
            <person name="Hallam S.J."/>
            <person name="Konstantinidis K.T."/>
            <person name="Putnam N."/>
            <person name="Schleper C."/>
            <person name="Watanabe Y."/>
            <person name="Sugahara J."/>
            <person name="Preston C."/>
            <person name="de la Torre J."/>
            <person name="Richardson P.M."/>
            <person name="DeLong E.F."/>
        </authorList>
    </citation>
    <scope>NUCLEOTIDE SEQUENCE [LARGE SCALE GENOMIC DNA]</scope>
    <source>
        <strain evidence="3">A</strain>
    </source>
</reference>